<reference evidence="11" key="1">
    <citation type="submission" date="2020-05" db="UniProtKB">
        <authorList>
            <consortium name="EnsemblMetazoa"/>
        </authorList>
    </citation>
    <scope>IDENTIFICATION</scope>
    <source>
        <strain evidence="11">Aabys</strain>
    </source>
</reference>
<keyword evidence="8 10" id="KW-0675">Receptor</keyword>
<comment type="caution">
    <text evidence="10">Lacks conserved residue(s) required for the propagation of feature annotation.</text>
</comment>
<dbReference type="Pfam" id="PF02949">
    <property type="entry name" value="7tm_6"/>
    <property type="match status" value="1"/>
</dbReference>
<evidence type="ECO:0000313" key="11">
    <source>
        <dbReference type="EnsemblMetazoa" id="MDOA014744-PA"/>
    </source>
</evidence>
<dbReference type="GO" id="GO:0004984">
    <property type="term" value="F:olfactory receptor activity"/>
    <property type="evidence" value="ECO:0007669"/>
    <property type="project" value="InterPro"/>
</dbReference>
<dbReference type="GO" id="GO:0005549">
    <property type="term" value="F:odorant binding"/>
    <property type="evidence" value="ECO:0007669"/>
    <property type="project" value="InterPro"/>
</dbReference>
<reference evidence="13" key="2">
    <citation type="submission" date="2025-04" db="UniProtKB">
        <authorList>
            <consortium name="RefSeq"/>
        </authorList>
    </citation>
    <scope>IDENTIFICATION</scope>
    <source>
        <strain evidence="13">Aabys</strain>
    </source>
</reference>
<sequence>MQLRQPKDVGQQLNSVYGLKYLWWNFSIIGIHPPAGVRTHPVWRFLYLVYAVVINFLAGFCLPATMLANLMLLKSLEEIIGNLSLSMTIAISMTKELAILYCRGGLLKANHYLRLLDERCSAHPRDRMTVMEAVRMCHWYYTVYISFYGFCAIGFAYIGWSNHTLVYSAWFPNIFANDQTNYLAAYIFQNLAQTFTVFQNGNNDMYPLCYITLMIYHVRALADRIQRVGGDAETSAEENVQELRNCIQDHKNVQSYFECIQPAISSTMFQQLWVAAFTLCLTAINLMAFERTFAEKIFSVVYLGVIVIQIFPACLCVNFMMSETSNLTTAMYKCNWIEQNRNFRRMLIIFMQRSQKVNVIYAGGLAPVTLQTFVAIIKFSFSMYTILSQMKIQ</sequence>
<dbReference type="EnsemblMetazoa" id="MDOA014744-RA">
    <property type="protein sequence ID" value="MDOA014744-PA"/>
    <property type="gene ID" value="MDOA014744"/>
</dbReference>
<keyword evidence="5 10" id="KW-0552">Olfaction</keyword>
<evidence type="ECO:0000256" key="7">
    <source>
        <dbReference type="ARBA" id="ARBA00023136"/>
    </source>
</evidence>
<keyword evidence="12" id="KW-1185">Reference proteome</keyword>
<dbReference type="PANTHER" id="PTHR21137">
    <property type="entry name" value="ODORANT RECEPTOR"/>
    <property type="match status" value="1"/>
</dbReference>
<dbReference type="GO" id="GO:0007165">
    <property type="term" value="P:signal transduction"/>
    <property type="evidence" value="ECO:0007669"/>
    <property type="project" value="UniProtKB-KW"/>
</dbReference>
<comment type="subcellular location">
    <subcellularLocation>
        <location evidence="1 10">Cell membrane</location>
        <topology evidence="1 10">Multi-pass membrane protein</topology>
    </subcellularLocation>
</comment>
<feature type="transmembrane region" description="Helical" evidence="10">
    <location>
        <begin position="272"/>
        <end position="289"/>
    </location>
</feature>
<keyword evidence="9 10" id="KW-0807">Transducer</keyword>
<keyword evidence="4 10" id="KW-0812">Transmembrane</keyword>
<evidence type="ECO:0000256" key="10">
    <source>
        <dbReference type="RuleBase" id="RU351113"/>
    </source>
</evidence>
<evidence type="ECO:0000256" key="3">
    <source>
        <dbReference type="ARBA" id="ARBA00022606"/>
    </source>
</evidence>
<feature type="transmembrane region" description="Helical" evidence="10">
    <location>
        <begin position="139"/>
        <end position="160"/>
    </location>
</feature>
<dbReference type="GeneID" id="101890648"/>
<evidence type="ECO:0000256" key="4">
    <source>
        <dbReference type="ARBA" id="ARBA00022692"/>
    </source>
</evidence>
<keyword evidence="3 10" id="KW-0716">Sensory transduction</keyword>
<name>A0A1I8NG01_MUSDO</name>
<evidence type="ECO:0000256" key="9">
    <source>
        <dbReference type="ARBA" id="ARBA00023224"/>
    </source>
</evidence>
<evidence type="ECO:0000256" key="5">
    <source>
        <dbReference type="ARBA" id="ARBA00022725"/>
    </source>
</evidence>
<dbReference type="RefSeq" id="XP_005180861.1">
    <property type="nucleotide sequence ID" value="XM_005180804.2"/>
</dbReference>
<feature type="transmembrane region" description="Helical" evidence="10">
    <location>
        <begin position="45"/>
        <end position="67"/>
    </location>
</feature>
<evidence type="ECO:0000313" key="13">
    <source>
        <dbReference type="RefSeq" id="XP_005180861.1"/>
    </source>
</evidence>
<gene>
    <name evidence="11" type="primary">101890648</name>
    <name evidence="13" type="synonym">LOC101890648</name>
</gene>
<feature type="transmembrane region" description="Helical" evidence="10">
    <location>
        <begin position="301"/>
        <end position="321"/>
    </location>
</feature>
<keyword evidence="7 10" id="KW-0472">Membrane</keyword>
<dbReference type="Proteomes" id="UP001652621">
    <property type="component" value="Unplaced"/>
</dbReference>
<accession>A0A1I8NG01</accession>
<dbReference type="GO" id="GO:0005886">
    <property type="term" value="C:plasma membrane"/>
    <property type="evidence" value="ECO:0007669"/>
    <property type="project" value="UniProtKB-SubCell"/>
</dbReference>
<dbReference type="VEuPathDB" id="VectorBase:MDOMA2_010336"/>
<evidence type="ECO:0000256" key="6">
    <source>
        <dbReference type="ARBA" id="ARBA00022989"/>
    </source>
</evidence>
<evidence type="ECO:0000256" key="1">
    <source>
        <dbReference type="ARBA" id="ARBA00004651"/>
    </source>
</evidence>
<comment type="similarity">
    <text evidence="10">Belongs to the insect chemoreceptor superfamily. Heteromeric odorant receptor channel (TC 1.A.69) family.</text>
</comment>
<protein>
    <recommendedName>
        <fullName evidence="10">Odorant receptor</fullName>
    </recommendedName>
</protein>
<dbReference type="PANTHER" id="PTHR21137:SF35">
    <property type="entry name" value="ODORANT RECEPTOR 19A-RELATED"/>
    <property type="match status" value="1"/>
</dbReference>
<proteinExistence type="inferred from homology"/>
<dbReference type="VEuPathDB" id="VectorBase:MDOA014744"/>
<evidence type="ECO:0000256" key="8">
    <source>
        <dbReference type="ARBA" id="ARBA00023170"/>
    </source>
</evidence>
<keyword evidence="6 10" id="KW-1133">Transmembrane helix</keyword>
<dbReference type="InterPro" id="IPR004117">
    <property type="entry name" value="7tm6_olfct_rcpt"/>
</dbReference>
<evidence type="ECO:0000256" key="2">
    <source>
        <dbReference type="ARBA" id="ARBA00022475"/>
    </source>
</evidence>
<dbReference type="KEGG" id="mde:101890648"/>
<evidence type="ECO:0000313" key="12">
    <source>
        <dbReference type="Proteomes" id="UP001652621"/>
    </source>
</evidence>
<dbReference type="eggNOG" id="ENOG502T6TE">
    <property type="taxonomic scope" value="Eukaryota"/>
</dbReference>
<feature type="transmembrane region" description="Helical" evidence="10">
    <location>
        <begin position="359"/>
        <end position="381"/>
    </location>
</feature>
<dbReference type="AlphaFoldDB" id="A0A1I8NG01"/>
<dbReference type="OrthoDB" id="8191658at2759"/>
<organism evidence="11">
    <name type="scientific">Musca domestica</name>
    <name type="common">House fly</name>
    <dbReference type="NCBI Taxonomy" id="7370"/>
    <lineage>
        <taxon>Eukaryota</taxon>
        <taxon>Metazoa</taxon>
        <taxon>Ecdysozoa</taxon>
        <taxon>Arthropoda</taxon>
        <taxon>Hexapoda</taxon>
        <taxon>Insecta</taxon>
        <taxon>Pterygota</taxon>
        <taxon>Neoptera</taxon>
        <taxon>Endopterygota</taxon>
        <taxon>Diptera</taxon>
        <taxon>Brachycera</taxon>
        <taxon>Muscomorpha</taxon>
        <taxon>Muscoidea</taxon>
        <taxon>Muscidae</taxon>
        <taxon>Musca</taxon>
    </lineage>
</organism>
<keyword evidence="2" id="KW-1003">Cell membrane</keyword>